<keyword evidence="2" id="KW-1185">Reference proteome</keyword>
<protein>
    <submittedName>
        <fullName evidence="1">AsmA family protein</fullName>
    </submittedName>
</protein>
<dbReference type="KEGG" id="tpla:ElP_39570"/>
<evidence type="ECO:0000313" key="1">
    <source>
        <dbReference type="EMBL" id="QDV36047.1"/>
    </source>
</evidence>
<name>A0A518H5D0_9BACT</name>
<reference evidence="1 2" key="1">
    <citation type="submission" date="2019-02" db="EMBL/GenBank/DDBJ databases">
        <title>Deep-cultivation of Planctomycetes and their phenomic and genomic characterization uncovers novel biology.</title>
        <authorList>
            <person name="Wiegand S."/>
            <person name="Jogler M."/>
            <person name="Boedeker C."/>
            <person name="Pinto D."/>
            <person name="Vollmers J."/>
            <person name="Rivas-Marin E."/>
            <person name="Kohn T."/>
            <person name="Peeters S.H."/>
            <person name="Heuer A."/>
            <person name="Rast P."/>
            <person name="Oberbeckmann S."/>
            <person name="Bunk B."/>
            <person name="Jeske O."/>
            <person name="Meyerdierks A."/>
            <person name="Storesund J.E."/>
            <person name="Kallscheuer N."/>
            <person name="Luecker S."/>
            <person name="Lage O.M."/>
            <person name="Pohl T."/>
            <person name="Merkel B.J."/>
            <person name="Hornburger P."/>
            <person name="Mueller R.-W."/>
            <person name="Bruemmer F."/>
            <person name="Labrenz M."/>
            <person name="Spormann A.M."/>
            <person name="Op den Camp H."/>
            <person name="Overmann J."/>
            <person name="Amann R."/>
            <person name="Jetten M.S.M."/>
            <person name="Mascher T."/>
            <person name="Medema M.H."/>
            <person name="Devos D.P."/>
            <person name="Kaster A.-K."/>
            <person name="Ovreas L."/>
            <person name="Rohde M."/>
            <person name="Galperin M.Y."/>
            <person name="Jogler C."/>
        </authorList>
    </citation>
    <scope>NUCLEOTIDE SEQUENCE [LARGE SCALE GENOMIC DNA]</scope>
    <source>
        <strain evidence="1 2">ElP</strain>
    </source>
</reference>
<dbReference type="InterPro" id="IPR052894">
    <property type="entry name" value="AsmA-related"/>
</dbReference>
<dbReference type="PANTHER" id="PTHR30441:SF8">
    <property type="entry name" value="DUF748 DOMAIN-CONTAINING PROTEIN"/>
    <property type="match status" value="1"/>
</dbReference>
<dbReference type="AlphaFoldDB" id="A0A518H5D0"/>
<dbReference type="PANTHER" id="PTHR30441">
    <property type="entry name" value="DUF748 DOMAIN-CONTAINING PROTEIN"/>
    <property type="match status" value="1"/>
</dbReference>
<dbReference type="GO" id="GO:0005886">
    <property type="term" value="C:plasma membrane"/>
    <property type="evidence" value="ECO:0007669"/>
    <property type="project" value="TreeGrafter"/>
</dbReference>
<dbReference type="OrthoDB" id="250939at2"/>
<sequence>MRGPSRPRRHCRRLIALAVVPPLFWALVLLLFPTGWAARIVERRVEELTGCPTALAALRFGPLGGIRLEGLAVREPGAGGIDGPPPWVEAGAIDVDLSLADLLLGRVEPTRVEVRDLDLRLVRGRDGAFAPWFLLRNAEPADLAVGRAGEDDERAGPIAFRLVRGRVAYVDVELATTIEVDDLDGSGTWWPSVVAVDDLSGTLNGGTLALAVELERGPTPAFAGQLEARGVHLGRELGLLAYLVPYLAGASDGLEGRLDLDLELKGQGASGPALRDSLAGRGKVRLDPIRLDGSSLLVDLARVLPATQYGKIGTLRSDFLVADRKVVSRRIQLDLGGTPIVLEGGAAFDGRISYRLDTGPLAGKLGPDALALLGEAGVKPEDLLELRVTGTTDRPLVHVGGQIIDARDEGRAALEEYARRLRDRLLR</sequence>
<proteinExistence type="predicted"/>
<organism evidence="1 2">
    <name type="scientific">Tautonia plasticadhaerens</name>
    <dbReference type="NCBI Taxonomy" id="2527974"/>
    <lineage>
        <taxon>Bacteria</taxon>
        <taxon>Pseudomonadati</taxon>
        <taxon>Planctomycetota</taxon>
        <taxon>Planctomycetia</taxon>
        <taxon>Isosphaerales</taxon>
        <taxon>Isosphaeraceae</taxon>
        <taxon>Tautonia</taxon>
    </lineage>
</organism>
<dbReference type="RefSeq" id="WP_145272052.1">
    <property type="nucleotide sequence ID" value="NZ_CP036426.1"/>
</dbReference>
<dbReference type="GO" id="GO:0090313">
    <property type="term" value="P:regulation of protein targeting to membrane"/>
    <property type="evidence" value="ECO:0007669"/>
    <property type="project" value="TreeGrafter"/>
</dbReference>
<dbReference type="Proteomes" id="UP000317835">
    <property type="component" value="Chromosome"/>
</dbReference>
<dbReference type="EMBL" id="CP036426">
    <property type="protein sequence ID" value="QDV36047.1"/>
    <property type="molecule type" value="Genomic_DNA"/>
</dbReference>
<accession>A0A518H5D0</accession>
<gene>
    <name evidence="1" type="ORF">ElP_39570</name>
</gene>
<evidence type="ECO:0000313" key="2">
    <source>
        <dbReference type="Proteomes" id="UP000317835"/>
    </source>
</evidence>